<dbReference type="PROSITE" id="PS51257">
    <property type="entry name" value="PROKAR_LIPOPROTEIN"/>
    <property type="match status" value="1"/>
</dbReference>
<evidence type="ECO:0000313" key="3">
    <source>
        <dbReference type="EMBL" id="EKN09263.1"/>
    </source>
</evidence>
<dbReference type="Pfam" id="PF13004">
    <property type="entry name" value="BACON"/>
    <property type="match status" value="3"/>
</dbReference>
<feature type="domain" description="BACON" evidence="2">
    <location>
        <begin position="55"/>
        <end position="112"/>
    </location>
</feature>
<evidence type="ECO:0000256" key="1">
    <source>
        <dbReference type="SAM" id="SignalP"/>
    </source>
</evidence>
<dbReference type="Pfam" id="PF13306">
    <property type="entry name" value="LRR_5"/>
    <property type="match status" value="3"/>
</dbReference>
<sequence>MKHIKRLATILLIALLLAGCQEELPHSARIEAGKENLSFAQVTGAQTVKVTTSHAWTAVSSGSWLTVSPDSGGAGTYELTLTAAANTSTVARSAQVDIQVGHKISTIKVSQAQQDVLGLDRNSAVVAWPAGSVEFTLATNKADYEVASDAAWLKPSATKAVKEEKLLLAYDENPTYDARTATVTVSSGTLSSKVTVTQGGRGALYFVISRDTVGAADTRYELSLMKNTTSNGLRLLDKVSWITMPPRSKAVPTEERIRLTLQPNTKTEPRKACLVINDSSTGALLTDTFTLVQRGRENVLLPEIKSYEAAVAGETFDIPVVASGPFEVELPKDAPWLTGSTGVQLGGTLRFKVEENTRPEARMAVIVLRLQSDVPVEATITVTQAAAKVTDTELIPRLYNLLEGGVVIETVPVNLGAFRATIDYDAGEPSNWVHDIYSSGGKLHFRVDDNSATAKRSAVIHLAPEDKEPVEIRINQSGTEGAYIELNRPGTLASFIDFSKMDRYKSIRLVSQKGINADDINTLRNKELAVEEINLAGVAMVNLPESAFEGNRTLQKITLPERLLSVGNAAFAGSRLKELKYSGARVLQVIGDRAFEGCSGLKMDNIFISSLQSIGERAFAGAFTESESNDLDLVGASGLRTIGKDAFRACNTLTKLTLPVNLSQIGEGAFSECYNLAGTLDLPESLTTIGAEAFYNCKNLTGMLVLPVSLRELGDRAFMRCAALGGLDLSNCRLTEIGVEVFKESLSSLSTSVDKLEVPSGVTFIAASAFEDTGFREVDLPATLAMIGRRAFYNCRKLSIVTSRRTGVVPVLDAEYPAETFGGVDITGQRTLKVNPQAKKAYQADPLWIKATPEAGGNIVWTIEDI</sequence>
<dbReference type="OrthoDB" id="1068223at2"/>
<evidence type="ECO:0000313" key="4">
    <source>
        <dbReference type="Proteomes" id="UP000006330"/>
    </source>
</evidence>
<gene>
    <name evidence="3" type="ORF">HMPREF1076_04292</name>
</gene>
<dbReference type="InterPro" id="IPR013783">
    <property type="entry name" value="Ig-like_fold"/>
</dbReference>
<name>K6A0T2_9BACT</name>
<dbReference type="Gene3D" id="3.80.10.10">
    <property type="entry name" value="Ribonuclease Inhibitor"/>
    <property type="match status" value="2"/>
</dbReference>
<dbReference type="HOGENOM" id="CLU_016338_0_0_10"/>
<feature type="domain" description="BACON" evidence="2">
    <location>
        <begin position="332"/>
        <end position="385"/>
    </location>
</feature>
<dbReference type="PANTHER" id="PTHR45661">
    <property type="entry name" value="SURFACE ANTIGEN"/>
    <property type="match status" value="1"/>
</dbReference>
<accession>K6A0T2</accession>
<proteinExistence type="predicted"/>
<feature type="signal peptide" evidence="1">
    <location>
        <begin position="1"/>
        <end position="18"/>
    </location>
</feature>
<comment type="caution">
    <text evidence="3">The sequence shown here is derived from an EMBL/GenBank/DDBJ whole genome shotgun (WGS) entry which is preliminary data.</text>
</comment>
<dbReference type="RefSeq" id="WP_007657668.1">
    <property type="nucleotide sequence ID" value="NZ_JH976475.1"/>
</dbReference>
<dbReference type="AlphaFoldDB" id="K6A0T2"/>
<dbReference type="CDD" id="cd14948">
    <property type="entry name" value="BACON"/>
    <property type="match status" value="3"/>
</dbReference>
<evidence type="ECO:0000259" key="2">
    <source>
        <dbReference type="Pfam" id="PF13004"/>
    </source>
</evidence>
<dbReference type="InterPro" id="IPR026906">
    <property type="entry name" value="LRR_5"/>
</dbReference>
<keyword evidence="1" id="KW-0732">Signal</keyword>
<dbReference type="PATRIC" id="fig|999418.3.peg.4366"/>
<feature type="chain" id="PRO_5003893398" description="BACON domain-containing protein" evidence="1">
    <location>
        <begin position="19"/>
        <end position="866"/>
    </location>
</feature>
<dbReference type="Gene3D" id="2.60.40.10">
    <property type="entry name" value="Immunoglobulins"/>
    <property type="match status" value="3"/>
</dbReference>
<dbReference type="InterPro" id="IPR053139">
    <property type="entry name" value="Surface_bspA-like"/>
</dbReference>
<organism evidence="3 4">
    <name type="scientific">Parabacteroides goldsteinii CL02T12C30</name>
    <dbReference type="NCBI Taxonomy" id="999418"/>
    <lineage>
        <taxon>Bacteria</taxon>
        <taxon>Pseudomonadati</taxon>
        <taxon>Bacteroidota</taxon>
        <taxon>Bacteroidia</taxon>
        <taxon>Bacteroidales</taxon>
        <taxon>Tannerellaceae</taxon>
        <taxon>Parabacteroides</taxon>
    </lineage>
</organism>
<protein>
    <recommendedName>
        <fullName evidence="2">BACON domain-containing protein</fullName>
    </recommendedName>
</protein>
<dbReference type="SUPFAM" id="SSF52058">
    <property type="entry name" value="L domain-like"/>
    <property type="match status" value="1"/>
</dbReference>
<feature type="domain" description="BACON" evidence="2">
    <location>
        <begin position="144"/>
        <end position="198"/>
    </location>
</feature>
<dbReference type="PANTHER" id="PTHR45661:SF3">
    <property type="entry name" value="IG-LIKE DOMAIN-CONTAINING PROTEIN"/>
    <property type="match status" value="1"/>
</dbReference>
<dbReference type="EMBL" id="AGZO01000031">
    <property type="protein sequence ID" value="EKN09263.1"/>
    <property type="molecule type" value="Genomic_DNA"/>
</dbReference>
<dbReference type="InterPro" id="IPR024361">
    <property type="entry name" value="BACON"/>
</dbReference>
<dbReference type="InterPro" id="IPR032675">
    <property type="entry name" value="LRR_dom_sf"/>
</dbReference>
<dbReference type="Proteomes" id="UP000006330">
    <property type="component" value="Unassembled WGS sequence"/>
</dbReference>
<reference evidence="3 4" key="1">
    <citation type="submission" date="2012-02" db="EMBL/GenBank/DDBJ databases">
        <title>The Genome Sequence of Parabacteroides goldsteinii CL02T12C30.</title>
        <authorList>
            <consortium name="The Broad Institute Genome Sequencing Platform"/>
            <person name="Earl A."/>
            <person name="Ward D."/>
            <person name="Feldgarden M."/>
            <person name="Gevers D."/>
            <person name="Zitomersky N.L."/>
            <person name="Coyne M.J."/>
            <person name="Comstock L.E."/>
            <person name="Young S.K."/>
            <person name="Zeng Q."/>
            <person name="Gargeya S."/>
            <person name="Fitzgerald M."/>
            <person name="Haas B."/>
            <person name="Abouelleil A."/>
            <person name="Alvarado L."/>
            <person name="Arachchi H.M."/>
            <person name="Berlin A."/>
            <person name="Chapman S.B."/>
            <person name="Gearin G."/>
            <person name="Goldberg J."/>
            <person name="Griggs A."/>
            <person name="Gujja S."/>
            <person name="Hansen M."/>
            <person name="Heiman D."/>
            <person name="Howarth C."/>
            <person name="Larimer J."/>
            <person name="Lui A."/>
            <person name="MacDonald P.J.P."/>
            <person name="McCowen C."/>
            <person name="Montmayeur A."/>
            <person name="Murphy C."/>
            <person name="Neiman D."/>
            <person name="Pearson M."/>
            <person name="Priest M."/>
            <person name="Roberts A."/>
            <person name="Saif S."/>
            <person name="Shea T."/>
            <person name="Sisk P."/>
            <person name="Stolte C."/>
            <person name="Sykes S."/>
            <person name="Wortman J."/>
            <person name="Nusbaum C."/>
            <person name="Birren B."/>
        </authorList>
    </citation>
    <scope>NUCLEOTIDE SEQUENCE [LARGE SCALE GENOMIC DNA]</scope>
    <source>
        <strain evidence="3 4">CL02T12C30</strain>
    </source>
</reference>